<feature type="signal peptide" evidence="2">
    <location>
        <begin position="1"/>
        <end position="20"/>
    </location>
</feature>
<dbReference type="AlphaFoldDB" id="A0A6G0X177"/>
<organism evidence="3 4">
    <name type="scientific">Aphanomyces euteiches</name>
    <dbReference type="NCBI Taxonomy" id="100861"/>
    <lineage>
        <taxon>Eukaryota</taxon>
        <taxon>Sar</taxon>
        <taxon>Stramenopiles</taxon>
        <taxon>Oomycota</taxon>
        <taxon>Saprolegniomycetes</taxon>
        <taxon>Saprolegniales</taxon>
        <taxon>Verrucalvaceae</taxon>
        <taxon>Aphanomyces</taxon>
    </lineage>
</organism>
<evidence type="ECO:0000256" key="2">
    <source>
        <dbReference type="SAM" id="SignalP"/>
    </source>
</evidence>
<dbReference type="Proteomes" id="UP000481153">
    <property type="component" value="Unassembled WGS sequence"/>
</dbReference>
<protein>
    <recommendedName>
        <fullName evidence="5">RxLR effector protein</fullName>
    </recommendedName>
</protein>
<comment type="caution">
    <text evidence="3">The sequence shown here is derived from an EMBL/GenBank/DDBJ whole genome shotgun (WGS) entry which is preliminary data.</text>
</comment>
<evidence type="ECO:0000313" key="4">
    <source>
        <dbReference type="Proteomes" id="UP000481153"/>
    </source>
</evidence>
<evidence type="ECO:0008006" key="5">
    <source>
        <dbReference type="Google" id="ProtNLM"/>
    </source>
</evidence>
<sequence>MRLSLHLTLGLFALTAYSRALAEGRLRATESRSLVEAAGGQAKKVPPAGVKGDEWINSHLSKHGKTSFGISKDKFYMRDKNFQLVTRAKGVSSPLANPARYDSRSMVKLKRQEKAANTQNGQEPPRIKRTKDNPKRDSPQMAQTRKEHHSGRK</sequence>
<feature type="region of interest" description="Disordered" evidence="1">
    <location>
        <begin position="89"/>
        <end position="153"/>
    </location>
</feature>
<dbReference type="EMBL" id="VJMJ01000121">
    <property type="protein sequence ID" value="KAF0733595.1"/>
    <property type="molecule type" value="Genomic_DNA"/>
</dbReference>
<evidence type="ECO:0000256" key="1">
    <source>
        <dbReference type="SAM" id="MobiDB-lite"/>
    </source>
</evidence>
<gene>
    <name evidence="3" type="ORF">Ae201684_009529</name>
</gene>
<name>A0A6G0X177_9STRA</name>
<keyword evidence="2" id="KW-0732">Signal</keyword>
<accession>A0A6G0X177</accession>
<keyword evidence="4" id="KW-1185">Reference proteome</keyword>
<feature type="compositionally biased region" description="Basic and acidic residues" evidence="1">
    <location>
        <begin position="101"/>
        <end position="114"/>
    </location>
</feature>
<dbReference type="VEuPathDB" id="FungiDB:AeMF1_019581"/>
<proteinExistence type="predicted"/>
<feature type="chain" id="PRO_5026047020" description="RxLR effector protein" evidence="2">
    <location>
        <begin position="21"/>
        <end position="153"/>
    </location>
</feature>
<reference evidence="3 4" key="1">
    <citation type="submission" date="2019-07" db="EMBL/GenBank/DDBJ databases">
        <title>Genomics analysis of Aphanomyces spp. identifies a new class of oomycete effector associated with host adaptation.</title>
        <authorList>
            <person name="Gaulin E."/>
        </authorList>
    </citation>
    <scope>NUCLEOTIDE SEQUENCE [LARGE SCALE GENOMIC DNA]</scope>
    <source>
        <strain evidence="3 4">ATCC 201684</strain>
    </source>
</reference>
<evidence type="ECO:0000313" key="3">
    <source>
        <dbReference type="EMBL" id="KAF0733595.1"/>
    </source>
</evidence>